<feature type="compositionally biased region" description="Basic and acidic residues" evidence="1">
    <location>
        <begin position="770"/>
        <end position="791"/>
    </location>
</feature>
<reference evidence="2 3" key="1">
    <citation type="submission" date="2024-04" db="EMBL/GenBank/DDBJ databases">
        <title>Phyllosticta paracitricarpa is synonymous to the EU quarantine fungus P. citricarpa based on phylogenomic analyses.</title>
        <authorList>
            <consortium name="Lawrence Berkeley National Laboratory"/>
            <person name="Van Ingen-Buijs V.A."/>
            <person name="Van Westerhoven A.C."/>
            <person name="Haridas S."/>
            <person name="Skiadas P."/>
            <person name="Martin F."/>
            <person name="Groenewald J.Z."/>
            <person name="Crous P.W."/>
            <person name="Seidl M.F."/>
        </authorList>
    </citation>
    <scope>NUCLEOTIDE SEQUENCE [LARGE SCALE GENOMIC DNA]</scope>
    <source>
        <strain evidence="2 3">CBS 122670</strain>
    </source>
</reference>
<feature type="region of interest" description="Disordered" evidence="1">
    <location>
        <begin position="1"/>
        <end position="22"/>
    </location>
</feature>
<feature type="compositionally biased region" description="Low complexity" evidence="1">
    <location>
        <begin position="86"/>
        <end position="104"/>
    </location>
</feature>
<accession>A0ABR1MCC3</accession>
<dbReference type="EMBL" id="JBBPDW010000017">
    <property type="protein sequence ID" value="KAK7545694.1"/>
    <property type="molecule type" value="Genomic_DNA"/>
</dbReference>
<proteinExistence type="predicted"/>
<feature type="region of interest" description="Disordered" evidence="1">
    <location>
        <begin position="198"/>
        <end position="232"/>
    </location>
</feature>
<feature type="region of interest" description="Disordered" evidence="1">
    <location>
        <begin position="54"/>
        <end position="177"/>
    </location>
</feature>
<feature type="compositionally biased region" description="Pro residues" evidence="1">
    <location>
        <begin position="66"/>
        <end position="85"/>
    </location>
</feature>
<organism evidence="2 3">
    <name type="scientific">Phyllosticta citricarpa</name>
    <dbReference type="NCBI Taxonomy" id="55181"/>
    <lineage>
        <taxon>Eukaryota</taxon>
        <taxon>Fungi</taxon>
        <taxon>Dikarya</taxon>
        <taxon>Ascomycota</taxon>
        <taxon>Pezizomycotina</taxon>
        <taxon>Dothideomycetes</taxon>
        <taxon>Dothideomycetes incertae sedis</taxon>
        <taxon>Botryosphaeriales</taxon>
        <taxon>Phyllostictaceae</taxon>
        <taxon>Phyllosticta</taxon>
    </lineage>
</organism>
<feature type="region of interest" description="Disordered" evidence="1">
    <location>
        <begin position="762"/>
        <end position="791"/>
    </location>
</feature>
<feature type="compositionally biased region" description="Polar residues" evidence="1">
    <location>
        <begin position="719"/>
        <end position="732"/>
    </location>
</feature>
<evidence type="ECO:0000313" key="2">
    <source>
        <dbReference type="EMBL" id="KAK7545694.1"/>
    </source>
</evidence>
<feature type="region of interest" description="Disordered" evidence="1">
    <location>
        <begin position="505"/>
        <end position="615"/>
    </location>
</feature>
<feature type="compositionally biased region" description="Polar residues" evidence="1">
    <location>
        <begin position="162"/>
        <end position="171"/>
    </location>
</feature>
<gene>
    <name evidence="2" type="ORF">IWX46DRAFT_627378</name>
</gene>
<evidence type="ECO:0000256" key="1">
    <source>
        <dbReference type="SAM" id="MobiDB-lite"/>
    </source>
</evidence>
<feature type="region of interest" description="Disordered" evidence="1">
    <location>
        <begin position="697"/>
        <end position="732"/>
    </location>
</feature>
<feature type="compositionally biased region" description="Basic and acidic residues" evidence="1">
    <location>
        <begin position="147"/>
        <end position="160"/>
    </location>
</feature>
<protein>
    <submittedName>
        <fullName evidence="2">Uncharacterized protein</fullName>
    </submittedName>
</protein>
<name>A0ABR1MCC3_9PEZI</name>
<sequence>MNPSKQTISLHPKTTTCRNSSEVWSTKVAIGEPNPPDNQDPVVFQLPLEPSYFYIAPRTSESPEPADQPPPNLRPTPLSPPPTPHPSQSSSSSSPGPLPQHSSSDLVIVSPEVKPSRKPAKKVHFALSERDCSSSPGNTTEESSTVRGRETHQDSTRHLPEQASTSPQPATRSGFARPLPIFRCGKLRLPNLKSRRRTNLIQTSSSVLAYRPAQPTTMAPPPLSPYELGPPAEHLPVRRAGYYAPLGTDELHEHVVAPRGASVPTRRYSYPVPILRSPSTSQSRSAHGDLEEEVKITHTQDLPATAASRHLSRHGHAYEVYHFCSICRAPRSRKYHKLHPVESGQRIEPGVCRKCKTSTFSSDEEERVVINRPGRDAFLEMEKVRVIPVFEEREERGRSRYKHRDRPSFESSGRFFTNVQETGGHRESWRTSSDSRVRITIEETVPAHHRRSRSRTVVRSREWDERPRRRIFPPSEDIQFPARPPMAARHISDAERRLRCHPQAFRHGFFTKSKSRTRAPSPPSAQMRRLSVEDQPLPKTRTEAPQQDLRSKRGSQATRTHTSWVTYPASSDNRSTSVLRSGSRPSRPATSPRKHIQARQLGQRAEGLHNEDELRVRFTPGPQDEQARRRRGYDGHFSEEAERMSGYYWYEAPRQLPTAPRQVIPSSEPTDYSTFVYRRHVKEPVSLTVLPRASMSTAPIRAPEPPSAADFEAPAPRTTLPSSRGPSTRLWTQDSANIGSSYAGSRSSYHLVDVREMDATDSMGYPTTVREIEDTRYSGSENDKEKEGRRE</sequence>
<feature type="compositionally biased region" description="Polar residues" evidence="1">
    <location>
        <begin position="133"/>
        <end position="146"/>
    </location>
</feature>
<evidence type="ECO:0000313" key="3">
    <source>
        <dbReference type="Proteomes" id="UP001365128"/>
    </source>
</evidence>
<keyword evidence="3" id="KW-1185">Reference proteome</keyword>
<dbReference type="Proteomes" id="UP001365128">
    <property type="component" value="Unassembled WGS sequence"/>
</dbReference>
<comment type="caution">
    <text evidence="2">The sequence shown here is derived from an EMBL/GenBank/DDBJ whole genome shotgun (WGS) entry which is preliminary data.</text>
</comment>
<feature type="compositionally biased region" description="Polar residues" evidence="1">
    <location>
        <begin position="554"/>
        <end position="584"/>
    </location>
</feature>
<feature type="compositionally biased region" description="Basic and acidic residues" evidence="1">
    <location>
        <begin position="606"/>
        <end position="615"/>
    </location>
</feature>